<feature type="transmembrane region" description="Helical" evidence="2">
    <location>
        <begin position="421"/>
        <end position="448"/>
    </location>
</feature>
<keyword evidence="5" id="KW-1185">Reference proteome</keyword>
<dbReference type="Proteomes" id="UP001224661">
    <property type="component" value="Unassembled WGS sequence"/>
</dbReference>
<evidence type="ECO:0000256" key="3">
    <source>
        <dbReference type="SAM" id="SignalP"/>
    </source>
</evidence>
<protein>
    <recommendedName>
        <fullName evidence="6">TrbL/VirB6 plasmid conjugal transfer protein</fullName>
    </recommendedName>
</protein>
<reference evidence="4 5" key="1">
    <citation type="submission" date="2023-05" db="EMBL/GenBank/DDBJ databases">
        <title>Draft genome sequence of Streptomyces sp. B-S-A8 isolated from a cave soil in Thailand.</title>
        <authorList>
            <person name="Chamroensaksri N."/>
            <person name="Muangham S."/>
        </authorList>
    </citation>
    <scope>NUCLEOTIDE SEQUENCE [LARGE SCALE GENOMIC DNA]</scope>
    <source>
        <strain evidence="4 5">B-S-A8</strain>
    </source>
</reference>
<keyword evidence="2" id="KW-0812">Transmembrane</keyword>
<gene>
    <name evidence="4" type="ORF">QIS99_28275</name>
</gene>
<evidence type="ECO:0000256" key="2">
    <source>
        <dbReference type="SAM" id="Phobius"/>
    </source>
</evidence>
<feature type="region of interest" description="Disordered" evidence="1">
    <location>
        <begin position="589"/>
        <end position="608"/>
    </location>
</feature>
<evidence type="ECO:0000256" key="1">
    <source>
        <dbReference type="SAM" id="MobiDB-lite"/>
    </source>
</evidence>
<feature type="transmembrane region" description="Helical" evidence="2">
    <location>
        <begin position="460"/>
        <end position="478"/>
    </location>
</feature>
<dbReference type="RefSeq" id="WP_282516537.1">
    <property type="nucleotide sequence ID" value="NZ_JASCIR010000037.1"/>
</dbReference>
<evidence type="ECO:0000313" key="4">
    <source>
        <dbReference type="EMBL" id="MDI3390059.1"/>
    </source>
</evidence>
<feature type="transmembrane region" description="Helical" evidence="2">
    <location>
        <begin position="362"/>
        <end position="384"/>
    </location>
</feature>
<feature type="transmembrane region" description="Helical" evidence="2">
    <location>
        <begin position="391"/>
        <end position="409"/>
    </location>
</feature>
<keyword evidence="2" id="KW-1133">Transmembrane helix</keyword>
<dbReference type="EMBL" id="JASCIR010000037">
    <property type="protein sequence ID" value="MDI3390059.1"/>
    <property type="molecule type" value="Genomic_DNA"/>
</dbReference>
<keyword evidence="2" id="KW-0472">Membrane</keyword>
<feature type="transmembrane region" description="Helical" evidence="2">
    <location>
        <begin position="121"/>
        <end position="143"/>
    </location>
</feature>
<proteinExistence type="predicted"/>
<sequence length="778" mass="83206">MSPAAFSRWRTAVTLIVLTALVTAAASTPAFAADGDPSGGLLDPLNVESSEGVPLDRYELTSFGDGPVESVKAFMITGSFALSRTITGLGSWLVDWAYRFPVLDKLAGPAQKISDAYERDVVGPLGLVGVFTAWAFVFGLVLIMRGRVARGAGEIMLTLVIGALAATTTVKPTVLLGYDGPIQQTQRVALEAASITSNGGDKAKGADPCDLITGPAQQACRQTPPANDPAAAEAQKKKRQKACDTIAGPARDTCLSGERPLAAADVSRPITRTLTETLVVQPYMLLQYGQHLDKDDPLYKTHKKLIDPKKPNTDHCDRAPGPAGDLCRDMASQTYPQAEFEKKGAEGKAIAAYMTSNSWERVFGALLVLLTTSIVFIVILAMVLAQFAAQLACAAAAACTLVVLAWALLPGPNRAALWKWVGIYASAMLLLVGVCLIIPLFGVAAAALLKDNSTPMMERLLTLVGLAVTLLAAHRIMLRKGQTLGQRIAARMRYARIGGSHTMGEHSAATAAAFSSLNHGAGGGMGGSPAHLSFMSRHSALTSGLRALNDPTGLPGHPAALLSEAHAEGRRALAPLALTARAAHSVLIGPRQPKAGPPRGGRTHSTVIDGRTGRITHDAQGDEFRPIGARLEAGLKRTRAGRVMVGTGKAAYYSTVGLPATWTRARRAASAHTHDLRQQLDRQRSHYRQVTDRWTSDSRDGLRDLTTPARRTYEAVSQPLERANRLHTWDQTWLDEHGTPRYANAGMRENGDARVRRFSPLLEAQLTRRGNRTRGEDQ</sequence>
<organism evidence="4 5">
    <name type="scientific">Streptomyces solicavernae</name>
    <dbReference type="NCBI Taxonomy" id="3043614"/>
    <lineage>
        <taxon>Bacteria</taxon>
        <taxon>Bacillati</taxon>
        <taxon>Actinomycetota</taxon>
        <taxon>Actinomycetes</taxon>
        <taxon>Kitasatosporales</taxon>
        <taxon>Streptomycetaceae</taxon>
        <taxon>Streptomyces</taxon>
    </lineage>
</organism>
<accession>A0ABT6S047</accession>
<feature type="signal peptide" evidence="3">
    <location>
        <begin position="1"/>
        <end position="32"/>
    </location>
</feature>
<evidence type="ECO:0008006" key="6">
    <source>
        <dbReference type="Google" id="ProtNLM"/>
    </source>
</evidence>
<name>A0ABT6S047_9ACTN</name>
<keyword evidence="3" id="KW-0732">Signal</keyword>
<feature type="chain" id="PRO_5047020327" description="TrbL/VirB6 plasmid conjugal transfer protein" evidence="3">
    <location>
        <begin position="33"/>
        <end position="778"/>
    </location>
</feature>
<comment type="caution">
    <text evidence="4">The sequence shown here is derived from an EMBL/GenBank/DDBJ whole genome shotgun (WGS) entry which is preliminary data.</text>
</comment>
<evidence type="ECO:0000313" key="5">
    <source>
        <dbReference type="Proteomes" id="UP001224661"/>
    </source>
</evidence>